<accession>A0AA46AE02</accession>
<name>A0AA46AE02_9BACL</name>
<evidence type="ECO:0000256" key="1">
    <source>
        <dbReference type="ARBA" id="ARBA00022679"/>
    </source>
</evidence>
<dbReference type="EMBL" id="FXTU01000002">
    <property type="protein sequence ID" value="SMP08865.1"/>
    <property type="molecule type" value="Genomic_DNA"/>
</dbReference>
<dbReference type="InterPro" id="IPR002173">
    <property type="entry name" value="Carboh/pur_kinase_PfkB_CS"/>
</dbReference>
<dbReference type="PANTHER" id="PTHR10584:SF167">
    <property type="entry name" value="PFKB DOMAIN PROTEIN"/>
    <property type="match status" value="1"/>
</dbReference>
<dbReference type="PROSITE" id="PS00583">
    <property type="entry name" value="PFKB_KINASES_1"/>
    <property type="match status" value="1"/>
</dbReference>
<dbReference type="CDD" id="cd01941">
    <property type="entry name" value="YeiC_kinase_like"/>
    <property type="match status" value="1"/>
</dbReference>
<evidence type="ECO:0000256" key="2">
    <source>
        <dbReference type="ARBA" id="ARBA00022777"/>
    </source>
</evidence>
<comment type="caution">
    <text evidence="4">The sequence shown here is derived from an EMBL/GenBank/DDBJ whole genome shotgun (WGS) entry which is preliminary data.</text>
</comment>
<gene>
    <name evidence="4" type="ORF">SAMN06265361_10260</name>
</gene>
<dbReference type="InterPro" id="IPR011611">
    <property type="entry name" value="PfkB_dom"/>
</dbReference>
<dbReference type="Pfam" id="PF00294">
    <property type="entry name" value="PfkB"/>
    <property type="match status" value="1"/>
</dbReference>
<dbReference type="SUPFAM" id="SSF53613">
    <property type="entry name" value="Ribokinase-like"/>
    <property type="match status" value="1"/>
</dbReference>
<evidence type="ECO:0000259" key="3">
    <source>
        <dbReference type="Pfam" id="PF00294"/>
    </source>
</evidence>
<evidence type="ECO:0000313" key="4">
    <source>
        <dbReference type="EMBL" id="SMP08865.1"/>
    </source>
</evidence>
<sequence length="315" mass="33470">MNQKSVWSGLLCIGGAHLDRKAMSQTTVRLGSSNPAVTIETCGGVARNVAEAVARLGERVSLVSRVGRDRIGERVIMGTKRAGVDVQYVDISPTARTGTYTALIDANGELVVSFADTMIYEEMTVAWIEPRWPLIASAALVFLDTNLPEQTLQYVIGRCRREQIPVCVNLVSAAKAPKAKAHLEGLEMLFSNLEEAEALTGKPIGSPAEAETAANSLLGRGVKQVFLTLGEQGVICASATELLRWPATAAAVVDATGAGDAFVAGVLVQWMRGTVGAEAVRFGLAMAQLALQTVDNVACDLSFERIQQQLRGESA</sequence>
<dbReference type="InterPro" id="IPR029056">
    <property type="entry name" value="Ribokinase-like"/>
</dbReference>
<dbReference type="Gene3D" id="3.40.1190.20">
    <property type="match status" value="1"/>
</dbReference>
<keyword evidence="2 4" id="KW-0418">Kinase</keyword>
<keyword evidence="5" id="KW-1185">Reference proteome</keyword>
<dbReference type="GO" id="GO:0016301">
    <property type="term" value="F:kinase activity"/>
    <property type="evidence" value="ECO:0007669"/>
    <property type="project" value="UniProtKB-KW"/>
</dbReference>
<keyword evidence="1" id="KW-0808">Transferase</keyword>
<proteinExistence type="predicted"/>
<dbReference type="AlphaFoldDB" id="A0AA46AE02"/>
<dbReference type="Proteomes" id="UP001157946">
    <property type="component" value="Unassembled WGS sequence"/>
</dbReference>
<feature type="domain" description="Carbohydrate kinase PfkB" evidence="3">
    <location>
        <begin position="40"/>
        <end position="294"/>
    </location>
</feature>
<dbReference type="RefSeq" id="WP_284724013.1">
    <property type="nucleotide sequence ID" value="NZ_FXTU01000002.1"/>
</dbReference>
<dbReference type="PANTHER" id="PTHR10584">
    <property type="entry name" value="SUGAR KINASE"/>
    <property type="match status" value="1"/>
</dbReference>
<evidence type="ECO:0000313" key="5">
    <source>
        <dbReference type="Proteomes" id="UP001157946"/>
    </source>
</evidence>
<organism evidence="4 5">
    <name type="scientific">Laceyella tengchongensis</name>
    <dbReference type="NCBI Taxonomy" id="574699"/>
    <lineage>
        <taxon>Bacteria</taxon>
        <taxon>Bacillati</taxon>
        <taxon>Bacillota</taxon>
        <taxon>Bacilli</taxon>
        <taxon>Bacillales</taxon>
        <taxon>Thermoactinomycetaceae</taxon>
        <taxon>Laceyella</taxon>
    </lineage>
</organism>
<reference evidence="4" key="1">
    <citation type="submission" date="2017-05" db="EMBL/GenBank/DDBJ databases">
        <authorList>
            <person name="Varghese N."/>
            <person name="Submissions S."/>
        </authorList>
    </citation>
    <scope>NUCLEOTIDE SEQUENCE</scope>
    <source>
        <strain evidence="4">DSM 45262</strain>
    </source>
</reference>
<protein>
    <submittedName>
        <fullName evidence="4">Pseudouridine kinase</fullName>
    </submittedName>
</protein>